<sequence length="259" mass="28810">MSFPLFQVDAFASKPFSGNPAAVCLLTEACDATWMQQVAAEMNLSETAFLYPKGAGYDLRWFTPVCEVDLCGHATLASAHTLWEEKYVDLETVIQFETRSGVLRAEKKENRIQIDFPSEAEQRVDAPLELLEALGVEAVYLGKTRFDYLIEVSNETVLRGIQPDFNRLKKVAMRGVMVTASTSNADHDFVSRFFAPAVGIDEDPVTGSAHCVLGPYWEKRMGKKMLSAYQVSARGGRLKIRCEGERVLLEGEALPVFRG</sequence>
<accession>A0A3B1D3C8</accession>
<dbReference type="EMBL" id="UOGF01000062">
    <property type="protein sequence ID" value="VAX30674.1"/>
    <property type="molecule type" value="Genomic_DNA"/>
</dbReference>
<dbReference type="PANTHER" id="PTHR13774:SF17">
    <property type="entry name" value="PHENAZINE BIOSYNTHESIS-LIKE DOMAIN-CONTAINING PROTEIN"/>
    <property type="match status" value="1"/>
</dbReference>
<dbReference type="PIRSF" id="PIRSF016184">
    <property type="entry name" value="PhzC_PhzF"/>
    <property type="match status" value="1"/>
</dbReference>
<proteinExistence type="inferred from homology"/>
<dbReference type="PANTHER" id="PTHR13774">
    <property type="entry name" value="PHENAZINE BIOSYNTHESIS PROTEIN"/>
    <property type="match status" value="1"/>
</dbReference>
<evidence type="ECO:0000313" key="3">
    <source>
        <dbReference type="EMBL" id="VAX30674.1"/>
    </source>
</evidence>
<dbReference type="SUPFAM" id="SSF54506">
    <property type="entry name" value="Diaminopimelate epimerase-like"/>
    <property type="match status" value="1"/>
</dbReference>
<dbReference type="AlphaFoldDB" id="A0A3B1D3C8"/>
<reference evidence="3" key="1">
    <citation type="submission" date="2018-06" db="EMBL/GenBank/DDBJ databases">
        <authorList>
            <person name="Zhirakovskaya E."/>
        </authorList>
    </citation>
    <scope>NUCLEOTIDE SEQUENCE</scope>
</reference>
<keyword evidence="2" id="KW-0413">Isomerase</keyword>
<comment type="similarity">
    <text evidence="1">Belongs to the PhzF family.</text>
</comment>
<name>A0A3B1D3C8_9ZZZZ</name>
<dbReference type="GO" id="GO:0005737">
    <property type="term" value="C:cytoplasm"/>
    <property type="evidence" value="ECO:0007669"/>
    <property type="project" value="TreeGrafter"/>
</dbReference>
<organism evidence="3">
    <name type="scientific">hydrothermal vent metagenome</name>
    <dbReference type="NCBI Taxonomy" id="652676"/>
    <lineage>
        <taxon>unclassified sequences</taxon>
        <taxon>metagenomes</taxon>
        <taxon>ecological metagenomes</taxon>
    </lineage>
</organism>
<evidence type="ECO:0000256" key="2">
    <source>
        <dbReference type="ARBA" id="ARBA00023235"/>
    </source>
</evidence>
<feature type="non-terminal residue" evidence="3">
    <location>
        <position position="259"/>
    </location>
</feature>
<evidence type="ECO:0000256" key="1">
    <source>
        <dbReference type="ARBA" id="ARBA00008270"/>
    </source>
</evidence>
<protein>
    <submittedName>
        <fullName evidence="3">Phenazine biosynthesis protein PhzF like</fullName>
    </submittedName>
</protein>
<dbReference type="NCBIfam" id="TIGR00654">
    <property type="entry name" value="PhzF_family"/>
    <property type="match status" value="1"/>
</dbReference>
<dbReference type="Pfam" id="PF02567">
    <property type="entry name" value="PhzC-PhzF"/>
    <property type="match status" value="1"/>
</dbReference>
<gene>
    <name evidence="3" type="ORF">MNBD_NITROSPIRAE01-1412</name>
</gene>
<dbReference type="GO" id="GO:0016853">
    <property type="term" value="F:isomerase activity"/>
    <property type="evidence" value="ECO:0007669"/>
    <property type="project" value="UniProtKB-KW"/>
</dbReference>
<dbReference type="Gene3D" id="3.10.310.10">
    <property type="entry name" value="Diaminopimelate Epimerase, Chain A, domain 1"/>
    <property type="match status" value="2"/>
</dbReference>
<dbReference type="InterPro" id="IPR003719">
    <property type="entry name" value="Phenazine_PhzF-like"/>
</dbReference>